<protein>
    <submittedName>
        <fullName evidence="4">TetR family transcriptional regulator</fullName>
    </submittedName>
</protein>
<name>A0A8J8MPR4_9FIRM</name>
<dbReference type="RefSeq" id="WP_212696056.1">
    <property type="nucleotide sequence ID" value="NZ_CP058649.1"/>
</dbReference>
<dbReference type="Pfam" id="PF17929">
    <property type="entry name" value="TetR_C_34"/>
    <property type="match status" value="1"/>
</dbReference>
<feature type="DNA-binding region" description="H-T-H motif" evidence="2">
    <location>
        <begin position="36"/>
        <end position="55"/>
    </location>
</feature>
<evidence type="ECO:0000256" key="1">
    <source>
        <dbReference type="ARBA" id="ARBA00023125"/>
    </source>
</evidence>
<dbReference type="InterPro" id="IPR009057">
    <property type="entry name" value="Homeodomain-like_sf"/>
</dbReference>
<organism evidence="4 5">
    <name type="scientific">Vallitalea pronyensis</name>
    <dbReference type="NCBI Taxonomy" id="1348613"/>
    <lineage>
        <taxon>Bacteria</taxon>
        <taxon>Bacillati</taxon>
        <taxon>Bacillota</taxon>
        <taxon>Clostridia</taxon>
        <taxon>Lachnospirales</taxon>
        <taxon>Vallitaleaceae</taxon>
        <taxon>Vallitalea</taxon>
    </lineage>
</organism>
<dbReference type="KEGG" id="vpy:HZI73_24980"/>
<keyword evidence="1 2" id="KW-0238">DNA-binding</keyword>
<dbReference type="PRINTS" id="PR00455">
    <property type="entry name" value="HTHTETR"/>
</dbReference>
<dbReference type="Gene3D" id="1.10.357.10">
    <property type="entry name" value="Tetracycline Repressor, domain 2"/>
    <property type="match status" value="1"/>
</dbReference>
<gene>
    <name evidence="4" type="ORF">HZI73_24980</name>
</gene>
<dbReference type="SUPFAM" id="SSF46689">
    <property type="entry name" value="Homeodomain-like"/>
    <property type="match status" value="1"/>
</dbReference>
<evidence type="ECO:0000313" key="4">
    <source>
        <dbReference type="EMBL" id="QUI25354.1"/>
    </source>
</evidence>
<dbReference type="PROSITE" id="PS50977">
    <property type="entry name" value="HTH_TETR_2"/>
    <property type="match status" value="1"/>
</dbReference>
<dbReference type="InterPro" id="IPR041483">
    <property type="entry name" value="TetR_C_34"/>
</dbReference>
<dbReference type="InterPro" id="IPR001647">
    <property type="entry name" value="HTH_TetR"/>
</dbReference>
<keyword evidence="5" id="KW-1185">Reference proteome</keyword>
<feature type="domain" description="HTH tetR-type" evidence="3">
    <location>
        <begin position="13"/>
        <end position="73"/>
    </location>
</feature>
<reference evidence="4" key="1">
    <citation type="submission" date="2020-07" db="EMBL/GenBank/DDBJ databases">
        <title>Vallitalea pronyensis genome.</title>
        <authorList>
            <person name="Postec A."/>
        </authorList>
    </citation>
    <scope>NUCLEOTIDE SEQUENCE</scope>
    <source>
        <strain evidence="4">FatNI3</strain>
    </source>
</reference>
<dbReference type="GO" id="GO:0003677">
    <property type="term" value="F:DNA binding"/>
    <property type="evidence" value="ECO:0007669"/>
    <property type="project" value="UniProtKB-UniRule"/>
</dbReference>
<proteinExistence type="predicted"/>
<dbReference type="AlphaFoldDB" id="A0A8J8MPR4"/>
<evidence type="ECO:0000259" key="3">
    <source>
        <dbReference type="PROSITE" id="PS50977"/>
    </source>
</evidence>
<evidence type="ECO:0000256" key="2">
    <source>
        <dbReference type="PROSITE-ProRule" id="PRU00335"/>
    </source>
</evidence>
<sequence length="211" mass="24590">MRFERARTNEQRQERKKEILKACATLYDESGIDGVHFKAVSEITSFVRSTIYTYYKTKEEILLDLLLEDIKTWSSDVHFIIETHDVLSKEHYCHELTNTFVNNTRMLQLMSILYSILEKNCSLEKLTAFKSELTGLMRPLITSIDKYFPDSDDDSKRTFFYTLYCFVSGLYPTTNITQKQKEAIKNSGIDFHPVDFGTMCYKGLYALASEL</sequence>
<dbReference type="Proteomes" id="UP000683246">
    <property type="component" value="Chromosome"/>
</dbReference>
<dbReference type="EMBL" id="CP058649">
    <property type="protein sequence ID" value="QUI25354.1"/>
    <property type="molecule type" value="Genomic_DNA"/>
</dbReference>
<accession>A0A8J8MPR4</accession>
<evidence type="ECO:0000313" key="5">
    <source>
        <dbReference type="Proteomes" id="UP000683246"/>
    </source>
</evidence>